<keyword evidence="7" id="KW-0378">Hydrolase</keyword>
<evidence type="ECO:0000256" key="11">
    <source>
        <dbReference type="PIRSR" id="PIRSR601461-2"/>
    </source>
</evidence>
<comment type="subcellular location">
    <subcellularLocation>
        <location evidence="1">Secreted</location>
    </subcellularLocation>
</comment>
<keyword evidence="6" id="KW-0064">Aspartyl protease</keyword>
<evidence type="ECO:0000256" key="5">
    <source>
        <dbReference type="ARBA" id="ARBA00022729"/>
    </source>
</evidence>
<keyword evidence="5" id="KW-0732">Signal</keyword>
<dbReference type="PRINTS" id="PR00792">
    <property type="entry name" value="PEPSIN"/>
</dbReference>
<dbReference type="Gene3D" id="2.40.70.10">
    <property type="entry name" value="Acid Proteases"/>
    <property type="match status" value="1"/>
</dbReference>
<protein>
    <recommendedName>
        <fullName evidence="12">Peptidase A1 domain-containing protein</fullName>
    </recommendedName>
</protein>
<evidence type="ECO:0000256" key="4">
    <source>
        <dbReference type="ARBA" id="ARBA00022670"/>
    </source>
</evidence>
<evidence type="ECO:0000256" key="8">
    <source>
        <dbReference type="ARBA" id="ARBA00023145"/>
    </source>
</evidence>
<proteinExistence type="inferred from homology"/>
<organism evidence="13 14">
    <name type="scientific">Strongylus vulgaris</name>
    <name type="common">Blood worm</name>
    <dbReference type="NCBI Taxonomy" id="40348"/>
    <lineage>
        <taxon>Eukaryota</taxon>
        <taxon>Metazoa</taxon>
        <taxon>Ecdysozoa</taxon>
        <taxon>Nematoda</taxon>
        <taxon>Chromadorea</taxon>
        <taxon>Rhabditida</taxon>
        <taxon>Rhabditina</taxon>
        <taxon>Rhabditomorpha</taxon>
        <taxon>Strongyloidea</taxon>
        <taxon>Strongylidae</taxon>
        <taxon>Strongylus</taxon>
    </lineage>
</organism>
<accession>A0A3P7J802</accession>
<dbReference type="FunFam" id="2.40.70.10:FF:000058">
    <property type="entry name" value="ASpartyl Protease"/>
    <property type="match status" value="1"/>
</dbReference>
<dbReference type="EMBL" id="UYYB01033612">
    <property type="protein sequence ID" value="VDM74014.1"/>
    <property type="molecule type" value="Genomic_DNA"/>
</dbReference>
<feature type="disulfide bond" evidence="11">
    <location>
        <begin position="55"/>
        <end position="87"/>
    </location>
</feature>
<dbReference type="InterPro" id="IPR033121">
    <property type="entry name" value="PEPTIDASE_A1"/>
</dbReference>
<evidence type="ECO:0000256" key="10">
    <source>
        <dbReference type="ARBA" id="ARBA00023180"/>
    </source>
</evidence>
<evidence type="ECO:0000256" key="7">
    <source>
        <dbReference type="ARBA" id="ARBA00022801"/>
    </source>
</evidence>
<evidence type="ECO:0000256" key="6">
    <source>
        <dbReference type="ARBA" id="ARBA00022750"/>
    </source>
</evidence>
<evidence type="ECO:0000259" key="12">
    <source>
        <dbReference type="PROSITE" id="PS51767"/>
    </source>
</evidence>
<dbReference type="InterPro" id="IPR001461">
    <property type="entry name" value="Aspartic_peptidase_A1"/>
</dbReference>
<keyword evidence="3" id="KW-0964">Secreted</keyword>
<dbReference type="GO" id="GO:0006508">
    <property type="term" value="P:proteolysis"/>
    <property type="evidence" value="ECO:0007669"/>
    <property type="project" value="UniProtKB-KW"/>
</dbReference>
<keyword evidence="8" id="KW-0865">Zymogen</keyword>
<dbReference type="SUPFAM" id="SSF50630">
    <property type="entry name" value="Acid proteases"/>
    <property type="match status" value="1"/>
</dbReference>
<dbReference type="Pfam" id="PF00026">
    <property type="entry name" value="Asp"/>
    <property type="match status" value="1"/>
</dbReference>
<keyword evidence="9 11" id="KW-1015">Disulfide bond</keyword>
<evidence type="ECO:0000256" key="1">
    <source>
        <dbReference type="ARBA" id="ARBA00004613"/>
    </source>
</evidence>
<evidence type="ECO:0000313" key="13">
    <source>
        <dbReference type="EMBL" id="VDM74014.1"/>
    </source>
</evidence>
<dbReference type="AlphaFoldDB" id="A0A3P7J802"/>
<dbReference type="Proteomes" id="UP000270094">
    <property type="component" value="Unassembled WGS sequence"/>
</dbReference>
<keyword evidence="4" id="KW-0645">Protease</keyword>
<comment type="similarity">
    <text evidence="2">Belongs to the peptidase A1 family.</text>
</comment>
<keyword evidence="10" id="KW-0325">Glycoprotein</keyword>
<feature type="domain" description="Peptidase A1" evidence="12">
    <location>
        <begin position="1"/>
        <end position="127"/>
    </location>
</feature>
<dbReference type="InterPro" id="IPR021109">
    <property type="entry name" value="Peptidase_aspartic_dom_sf"/>
</dbReference>
<sequence length="132" mass="14541">MKGFGMGKMSRKLTYEVASDTGTSFIGGPKSELDRIASAAGAEFIDQYELYHIPCDAKPPSLNLYIGSNTYSINAANYIVQAANNFCILAVFPFNFGGYGPSWLLGDPFIRQYCNIHDMGQKRIGFAKSLFE</sequence>
<dbReference type="PROSITE" id="PS51767">
    <property type="entry name" value="PEPTIDASE_A1"/>
    <property type="match status" value="1"/>
</dbReference>
<dbReference type="GO" id="GO:0005576">
    <property type="term" value="C:extracellular region"/>
    <property type="evidence" value="ECO:0007669"/>
    <property type="project" value="UniProtKB-SubCell"/>
</dbReference>
<evidence type="ECO:0000256" key="3">
    <source>
        <dbReference type="ARBA" id="ARBA00022525"/>
    </source>
</evidence>
<dbReference type="PANTHER" id="PTHR47966">
    <property type="entry name" value="BETA-SITE APP-CLEAVING ENZYME, ISOFORM A-RELATED"/>
    <property type="match status" value="1"/>
</dbReference>
<evidence type="ECO:0000256" key="9">
    <source>
        <dbReference type="ARBA" id="ARBA00023157"/>
    </source>
</evidence>
<dbReference type="GO" id="GO:0005764">
    <property type="term" value="C:lysosome"/>
    <property type="evidence" value="ECO:0007669"/>
    <property type="project" value="TreeGrafter"/>
</dbReference>
<evidence type="ECO:0000313" key="14">
    <source>
        <dbReference type="Proteomes" id="UP000270094"/>
    </source>
</evidence>
<gene>
    <name evidence="13" type="ORF">SVUK_LOCUS9012</name>
</gene>
<dbReference type="OrthoDB" id="5794195at2759"/>
<keyword evidence="14" id="KW-1185">Reference proteome</keyword>
<reference evidence="13 14" key="1">
    <citation type="submission" date="2018-11" db="EMBL/GenBank/DDBJ databases">
        <authorList>
            <consortium name="Pathogen Informatics"/>
        </authorList>
    </citation>
    <scope>NUCLEOTIDE SEQUENCE [LARGE SCALE GENOMIC DNA]</scope>
</reference>
<name>A0A3P7J802_STRVU</name>
<evidence type="ECO:0000256" key="2">
    <source>
        <dbReference type="ARBA" id="ARBA00007447"/>
    </source>
</evidence>
<dbReference type="PANTHER" id="PTHR47966:SF45">
    <property type="entry name" value="PEPTIDASE A1 DOMAIN-CONTAINING PROTEIN"/>
    <property type="match status" value="1"/>
</dbReference>
<dbReference type="GO" id="GO:0004190">
    <property type="term" value="F:aspartic-type endopeptidase activity"/>
    <property type="evidence" value="ECO:0007669"/>
    <property type="project" value="UniProtKB-KW"/>
</dbReference>